<evidence type="ECO:0000259" key="3">
    <source>
        <dbReference type="PROSITE" id="PS51192"/>
    </source>
</evidence>
<dbReference type="RefSeq" id="WP_089310680.1">
    <property type="nucleotide sequence ID" value="NZ_FZNP01000002.1"/>
</dbReference>
<dbReference type="Pfam" id="PF00270">
    <property type="entry name" value="DEAD"/>
    <property type="match status" value="1"/>
</dbReference>
<dbReference type="Proteomes" id="UP000198420">
    <property type="component" value="Unassembled WGS sequence"/>
</dbReference>
<dbReference type="Gene3D" id="3.40.50.300">
    <property type="entry name" value="P-loop containing nucleotide triphosphate hydrolases"/>
    <property type="match status" value="3"/>
</dbReference>
<dbReference type="InterPro" id="IPR052511">
    <property type="entry name" value="ATP-dep_Helicase"/>
</dbReference>
<dbReference type="InterPro" id="IPR027417">
    <property type="entry name" value="P-loop_NTPase"/>
</dbReference>
<protein>
    <submittedName>
        <fullName evidence="5">Helicase conserved C-terminal domain-containing protein</fullName>
    </submittedName>
</protein>
<feature type="domain" description="Helicase ATP-binding" evidence="3">
    <location>
        <begin position="185"/>
        <end position="449"/>
    </location>
</feature>
<evidence type="ECO:0000259" key="4">
    <source>
        <dbReference type="PROSITE" id="PS51194"/>
    </source>
</evidence>
<dbReference type="NCBIfam" id="NF041067">
    <property type="entry name" value="DpdJ"/>
    <property type="match status" value="1"/>
</dbReference>
<keyword evidence="6" id="KW-1185">Reference proteome</keyword>
<feature type="domain" description="Helicase C-terminal" evidence="4">
    <location>
        <begin position="545"/>
        <end position="691"/>
    </location>
</feature>
<dbReference type="PANTHER" id="PTHR47962">
    <property type="entry name" value="ATP-DEPENDENT HELICASE LHR-RELATED-RELATED"/>
    <property type="match status" value="1"/>
</dbReference>
<gene>
    <name evidence="5" type="ORF">SAMN06265355_102438</name>
</gene>
<dbReference type="SMART" id="SM00487">
    <property type="entry name" value="DEXDc"/>
    <property type="match status" value="1"/>
</dbReference>
<dbReference type="Pfam" id="PF00271">
    <property type="entry name" value="Helicase_C"/>
    <property type="match status" value="1"/>
</dbReference>
<evidence type="ECO:0000256" key="1">
    <source>
        <dbReference type="ARBA" id="ARBA00022741"/>
    </source>
</evidence>
<sequence length="1495" mass="164816">MTLGLHPRLASHLLDRLEDLELPLLAWGVTAGALSKDEVLEVIFESLLDHPDAPQNATPEDVLGRLIDMALLHPVPDSSPSRYRTRFAEALRLTTQLRQLFPWHLDADGTSNRWWTRGHRLVADYRLHTAARRYPRRDICAADALAAFRQIPQWGPVHEHTAAAQIGDRSLARFQVAATQAVLGSLTRGRSAGVIVGAGTGSGKTLAFYLPAMAVMAEQARPGHSRVHTLALYPRTELLRDQLREALASTQAVESVLRRDGRRPLRIGVLYADTPRTPQELDDSGPRQTAAARRWHRRSDGVICPFLTCPQCSDGELLWNTADRKAGSERLVCLGCRKVVPPGRLALTRRSLQDDPPDLLFTTTEMLNRNGSNPWLGRLLGWSGSHPPSLVLLDEVHTYAGPQGAQVALLLRRWRHAVRKPVTFVGLSATLKDAGPFFAQLTGLPGNAIEYIEPAPSDLEEEGREYAIALRGDPVSGASLLSTSIQTAMLFGRMLDPQRQPSLFGSTGFLFTDDLDVTNRFYDDLRDAEGGQSRGGIRLGSRRGKVLAGLRSPDLPQQSARYDDGQSWDLAERIGHHLDPELVTGALQIGRTSSQDTGVDPNAQLTVVTSAVEVGFNDPRVGLVLQHKAPHNPASFIQRRGRAGRSRGTRPLTIVTLSDFGRDRLSYQGYETLFAPELTARSLPIHNRYVLKIQATQSLMDWLGRDLRRVHPRQDPRVLLTAPRRQLTAVQVQAGHWLADRLERLLSDSALQDRLARHLQAALQVSSDEAQALLWDQPRSLLLAVVPTALRRLRSEWKPLRDDPGAVAGELLPEFVTRSLFAALNLPEVEFDLPFETGNDDELLPVARALNEAVPGRVSKRYGYRRDEHRTWMPAPEDGDQLELDQALIPRSQEEGTWHPLGADPAGLLVLRPFRMRLHQPPKEVASRSQGTPRWGTQIVVPDEATLGDQEVNGAAPWQWNLRIGFATHATGNPIEIRRMTHGADCEVVRGRSSDRRRIRYTLEGRPAALGFSLRVDAVRIGLGPLDLTAPRIKEYLASPQWRSQAFFHAVAEDETLAEAANVFKRDWLALVYLTAFALAGLDGNTTPEQIRIALSGGSWRDDLATILGVLYREDEAAESQATARLVADLIELSHDDRVISALDRAGQLLTAPDVADLTREQARRAYRDTFAAAVLAAALRVCPDAQERDLIVDIVPGTGPGSADTIWLSETSIGGLGVIEQLARSYATAPTRFWSLVAGALRPNDYEYIDATVTRLLRHIVFEEPAGTAAAAVERIRNSPSAAEADHALGALRAAWAELDGTPRHGAVATVSTRLLRPGSNRETDESALRILDSWAGLESRLGIEIDARVIAYAVGSGRLQVGAGPLKADQAFSMMWPRGAQARNHHLQHYQPYLGAKAFLDRLLVEAAHDERLPRIEVTESGWEQQYKKVMAESGAADLSCPAGDRRALSDALAKVPAIRVDRDVLRVHGEVEHVTRAANQYIARVVLREAEL</sequence>
<dbReference type="GO" id="GO:0005524">
    <property type="term" value="F:ATP binding"/>
    <property type="evidence" value="ECO:0007669"/>
    <property type="project" value="UniProtKB-KW"/>
</dbReference>
<evidence type="ECO:0000313" key="5">
    <source>
        <dbReference type="EMBL" id="SNR38357.1"/>
    </source>
</evidence>
<dbReference type="PROSITE" id="PS51192">
    <property type="entry name" value="HELICASE_ATP_BIND_1"/>
    <property type="match status" value="1"/>
</dbReference>
<name>A0A238VW46_9ACTN</name>
<dbReference type="EMBL" id="FZNP01000002">
    <property type="protein sequence ID" value="SNR38357.1"/>
    <property type="molecule type" value="Genomic_DNA"/>
</dbReference>
<dbReference type="InterPro" id="IPR011545">
    <property type="entry name" value="DEAD/DEAH_box_helicase_dom"/>
</dbReference>
<keyword evidence="2" id="KW-0067">ATP-binding</keyword>
<organism evidence="5 6">
    <name type="scientific">Actinomadura mexicana</name>
    <dbReference type="NCBI Taxonomy" id="134959"/>
    <lineage>
        <taxon>Bacteria</taxon>
        <taxon>Bacillati</taxon>
        <taxon>Actinomycetota</taxon>
        <taxon>Actinomycetes</taxon>
        <taxon>Streptosporangiales</taxon>
        <taxon>Thermomonosporaceae</taxon>
        <taxon>Actinomadura</taxon>
    </lineage>
</organism>
<dbReference type="PANTHER" id="PTHR47962:SF5">
    <property type="entry name" value="ATP-DEPENDENT HELICASE LHR-RELATED"/>
    <property type="match status" value="1"/>
</dbReference>
<keyword evidence="5" id="KW-0347">Helicase</keyword>
<accession>A0A238VW46</accession>
<dbReference type="InterPro" id="IPR001650">
    <property type="entry name" value="Helicase_C-like"/>
</dbReference>
<dbReference type="OrthoDB" id="3197455at2"/>
<evidence type="ECO:0000256" key="2">
    <source>
        <dbReference type="ARBA" id="ARBA00022840"/>
    </source>
</evidence>
<keyword evidence="5" id="KW-0378">Hydrolase</keyword>
<dbReference type="SUPFAM" id="SSF52540">
    <property type="entry name" value="P-loop containing nucleoside triphosphate hydrolases"/>
    <property type="match status" value="1"/>
</dbReference>
<dbReference type="GO" id="GO:0016887">
    <property type="term" value="F:ATP hydrolysis activity"/>
    <property type="evidence" value="ECO:0007669"/>
    <property type="project" value="TreeGrafter"/>
</dbReference>
<dbReference type="InterPro" id="IPR014001">
    <property type="entry name" value="Helicase_ATP-bd"/>
</dbReference>
<reference evidence="6" key="1">
    <citation type="submission" date="2017-06" db="EMBL/GenBank/DDBJ databases">
        <authorList>
            <person name="Varghese N."/>
            <person name="Submissions S."/>
        </authorList>
    </citation>
    <scope>NUCLEOTIDE SEQUENCE [LARGE SCALE GENOMIC DNA]</scope>
    <source>
        <strain evidence="6">DSM 44485</strain>
    </source>
</reference>
<dbReference type="GO" id="GO:0003677">
    <property type="term" value="F:DNA binding"/>
    <property type="evidence" value="ECO:0007669"/>
    <property type="project" value="TreeGrafter"/>
</dbReference>
<proteinExistence type="predicted"/>
<evidence type="ECO:0000313" key="6">
    <source>
        <dbReference type="Proteomes" id="UP000198420"/>
    </source>
</evidence>
<keyword evidence="1" id="KW-0547">Nucleotide-binding</keyword>
<dbReference type="PROSITE" id="PS51194">
    <property type="entry name" value="HELICASE_CTER"/>
    <property type="match status" value="1"/>
</dbReference>
<dbReference type="GO" id="GO:0004386">
    <property type="term" value="F:helicase activity"/>
    <property type="evidence" value="ECO:0007669"/>
    <property type="project" value="UniProtKB-KW"/>
</dbReference>